<name>A0A1F5RI57_9BACT</name>
<accession>A0A1F5RI57</accession>
<evidence type="ECO:0000313" key="2">
    <source>
        <dbReference type="EMBL" id="OGF14100.1"/>
    </source>
</evidence>
<dbReference type="Pfam" id="PF01841">
    <property type="entry name" value="Transglut_core"/>
    <property type="match status" value="1"/>
</dbReference>
<dbReference type="AlphaFoldDB" id="A0A1F5RI57"/>
<dbReference type="EMBL" id="MFFM01000009">
    <property type="protein sequence ID" value="OGF14100.1"/>
    <property type="molecule type" value="Genomic_DNA"/>
</dbReference>
<dbReference type="SMART" id="SM00460">
    <property type="entry name" value="TGc"/>
    <property type="match status" value="1"/>
</dbReference>
<gene>
    <name evidence="2" type="ORF">A2024_06105</name>
</gene>
<sequence length="484" mass="53591">MKKTLPLMIFGFLWIVSLGWFGYQKASCQRPLATLQGDTTAYKEIWHGIYFSGQKAGYSVTVSQSLDGGGRQVSNRAFLRISMMDTPQQIKTATSYQLDRNFYLQDFNFVIEGAAEINVHGRVNGRQLDIEVVTGGQQQRQTIKLDGPVYLPDAIEPMIANKSIKKGSKYNFSTFDPTSLSLQPAVIEVQSQESLRIDDQSHWATKLSLEMAGTTSTIWVDSAGNTLKENGPLGITLVRETKESALQIPADDTGIDLLTQLSVPVTGMALDNPRDIEYLKIKIAGLDITNMDIAGGRQKVLDSVQQIVSISELKGNILDAIRPDSLEKYLASTALIQSDDPRIKTTARQIISGKKTPWEKALVISRWVNKNLAKQMTVSLPSAVEVLSSRRGDCNEHATLFAALARAAGIPTKLCLGVVYMDGRFYYHAWDAVYCGYKWIELDPTFGLNPADAARLRIIEGDLSQQNRLLPALGNLRIEILESR</sequence>
<evidence type="ECO:0000259" key="1">
    <source>
        <dbReference type="SMART" id="SM00460"/>
    </source>
</evidence>
<dbReference type="InterPro" id="IPR038765">
    <property type="entry name" value="Papain-like_cys_pep_sf"/>
</dbReference>
<evidence type="ECO:0000313" key="3">
    <source>
        <dbReference type="Proteomes" id="UP000177230"/>
    </source>
</evidence>
<dbReference type="InterPro" id="IPR002931">
    <property type="entry name" value="Transglutaminase-like"/>
</dbReference>
<organism evidence="2 3">
    <name type="scientific">Candidatus Edwardsbacteria bacterium GWF2_54_11</name>
    <dbReference type="NCBI Taxonomy" id="1817851"/>
    <lineage>
        <taxon>Bacteria</taxon>
        <taxon>Candidatus Edwardsiibacteriota</taxon>
    </lineage>
</organism>
<dbReference type="PANTHER" id="PTHR33490">
    <property type="entry name" value="BLR5614 PROTEIN-RELATED"/>
    <property type="match status" value="1"/>
</dbReference>
<reference evidence="2 3" key="1">
    <citation type="journal article" date="2016" name="Nat. Commun.">
        <title>Thousands of microbial genomes shed light on interconnected biogeochemical processes in an aquifer system.</title>
        <authorList>
            <person name="Anantharaman K."/>
            <person name="Brown C.T."/>
            <person name="Hug L.A."/>
            <person name="Sharon I."/>
            <person name="Castelle C.J."/>
            <person name="Probst A.J."/>
            <person name="Thomas B.C."/>
            <person name="Singh A."/>
            <person name="Wilkins M.J."/>
            <person name="Karaoz U."/>
            <person name="Brodie E.L."/>
            <person name="Williams K.H."/>
            <person name="Hubbard S.S."/>
            <person name="Banfield J.F."/>
        </authorList>
    </citation>
    <scope>NUCLEOTIDE SEQUENCE [LARGE SCALE GENOMIC DNA]</scope>
</reference>
<dbReference type="Proteomes" id="UP000177230">
    <property type="component" value="Unassembled WGS sequence"/>
</dbReference>
<proteinExistence type="predicted"/>
<comment type="caution">
    <text evidence="2">The sequence shown here is derived from an EMBL/GenBank/DDBJ whole genome shotgun (WGS) entry which is preliminary data.</text>
</comment>
<protein>
    <recommendedName>
        <fullName evidence="1">Transglutaminase-like domain-containing protein</fullName>
    </recommendedName>
</protein>
<feature type="domain" description="Transglutaminase-like" evidence="1">
    <location>
        <begin position="386"/>
        <end position="446"/>
    </location>
</feature>
<dbReference type="Gene3D" id="3.10.620.30">
    <property type="match status" value="1"/>
</dbReference>
<dbReference type="PANTHER" id="PTHR33490:SF3">
    <property type="entry name" value="CONSERVED INTEGRAL MEMBRANE PROTEIN"/>
    <property type="match status" value="1"/>
</dbReference>
<dbReference type="SUPFAM" id="SSF54001">
    <property type="entry name" value="Cysteine proteinases"/>
    <property type="match status" value="1"/>
</dbReference>